<gene>
    <name evidence="3" type="ORF">A1355_18005</name>
</gene>
<evidence type="ECO:0000313" key="3">
    <source>
        <dbReference type="EMBL" id="OAI27861.1"/>
    </source>
</evidence>
<feature type="signal peptide" evidence="2">
    <location>
        <begin position="1"/>
        <end position="21"/>
    </location>
</feature>
<dbReference type="AlphaFoldDB" id="A0A177PCE0"/>
<organism evidence="3 4">
    <name type="scientific">Methylomonas koyamae</name>
    <dbReference type="NCBI Taxonomy" id="702114"/>
    <lineage>
        <taxon>Bacteria</taxon>
        <taxon>Pseudomonadati</taxon>
        <taxon>Pseudomonadota</taxon>
        <taxon>Gammaproteobacteria</taxon>
        <taxon>Methylococcales</taxon>
        <taxon>Methylococcaceae</taxon>
        <taxon>Methylomonas</taxon>
    </lineage>
</organism>
<keyword evidence="1" id="KW-1133">Transmembrane helix</keyword>
<evidence type="ECO:0008006" key="5">
    <source>
        <dbReference type="Google" id="ProtNLM"/>
    </source>
</evidence>
<evidence type="ECO:0000256" key="1">
    <source>
        <dbReference type="SAM" id="Phobius"/>
    </source>
</evidence>
<name>A0A177PCE0_9GAMM</name>
<dbReference type="EMBL" id="LUUK01000017">
    <property type="protein sequence ID" value="OAI27861.1"/>
    <property type="molecule type" value="Genomic_DNA"/>
</dbReference>
<reference evidence="4" key="1">
    <citation type="submission" date="2016-03" db="EMBL/GenBank/DDBJ databases">
        <authorList>
            <person name="Heylen K."/>
            <person name="De Vos P."/>
            <person name="Vekeman B."/>
        </authorList>
    </citation>
    <scope>NUCLEOTIDE SEQUENCE [LARGE SCALE GENOMIC DNA]</scope>
    <source>
        <strain evidence="4">R-45383</strain>
    </source>
</reference>
<keyword evidence="2" id="KW-0732">Signal</keyword>
<dbReference type="STRING" id="702114.A1355_18005"/>
<proteinExistence type="predicted"/>
<feature type="transmembrane region" description="Helical" evidence="1">
    <location>
        <begin position="252"/>
        <end position="269"/>
    </location>
</feature>
<accession>A0A177PCE0</accession>
<keyword evidence="1" id="KW-0812">Transmembrane</keyword>
<comment type="caution">
    <text evidence="3">The sequence shown here is derived from an EMBL/GenBank/DDBJ whole genome shotgun (WGS) entry which is preliminary data.</text>
</comment>
<keyword evidence="1" id="KW-0472">Membrane</keyword>
<evidence type="ECO:0000256" key="2">
    <source>
        <dbReference type="SAM" id="SignalP"/>
    </source>
</evidence>
<feature type="chain" id="PRO_5008070189" description="PEP-CTERM sorting domain-containing protein" evidence="2">
    <location>
        <begin position="22"/>
        <end position="275"/>
    </location>
</feature>
<sequence length="275" mass="29290">MTAVSTVFALVAGGFVTQADAALLNANSGGTFTMNLDRDALALSNFGSLTQPGYFLAQYFDTIESDYTVRTDSSFYFNNPTRVEIPAVNLVHDITPVSASNPSGQLSGRNVQATTPDFSIDSDTLAGTGTMGMTGVEMFRGSFSGTLLNGDYSLKYDPEARQTMWDAFGVSGTPGGWYLQNNVSFSAVAYELANLRLQYSSAGDWMLSGDLLLSPENAFFLKNTVLADLGDFCLGVGAYSGCGQVATVPLPSAVWFFASGIAGIGINGYRRFRRA</sequence>
<dbReference type="Proteomes" id="UP000077628">
    <property type="component" value="Unassembled WGS sequence"/>
</dbReference>
<protein>
    <recommendedName>
        <fullName evidence="5">PEP-CTERM sorting domain-containing protein</fullName>
    </recommendedName>
</protein>
<keyword evidence="4" id="KW-1185">Reference proteome</keyword>
<evidence type="ECO:0000313" key="4">
    <source>
        <dbReference type="Proteomes" id="UP000077628"/>
    </source>
</evidence>